<dbReference type="STRING" id="1132855.GCA_000384255_01328"/>
<reference evidence="1 2" key="1">
    <citation type="journal article" date="2018" name="Nat. Biotechnol.">
        <title>A standardized bacterial taxonomy based on genome phylogeny substantially revises the tree of life.</title>
        <authorList>
            <person name="Parks D.H."/>
            <person name="Chuvochina M."/>
            <person name="Waite D.W."/>
            <person name="Rinke C."/>
            <person name="Skarshewski A."/>
            <person name="Chaumeil P.A."/>
            <person name="Hugenholtz P."/>
        </authorList>
    </citation>
    <scope>NUCLEOTIDE SEQUENCE [LARGE SCALE GENOMIC DNA]</scope>
    <source>
        <strain evidence="1">UBA9958</strain>
    </source>
</reference>
<dbReference type="EMBL" id="DNAA01000236">
    <property type="protein sequence ID" value="HBA09855.1"/>
    <property type="molecule type" value="Genomic_DNA"/>
</dbReference>
<dbReference type="AlphaFoldDB" id="A0A351RCT4"/>
<evidence type="ECO:0000313" key="2">
    <source>
        <dbReference type="Proteomes" id="UP000264313"/>
    </source>
</evidence>
<protein>
    <submittedName>
        <fullName evidence="1">Chemotaxis protein</fullName>
    </submittedName>
</protein>
<evidence type="ECO:0000313" key="1">
    <source>
        <dbReference type="EMBL" id="HBA09855.1"/>
    </source>
</evidence>
<dbReference type="Gene3D" id="1.10.287.500">
    <property type="entry name" value="Helix hairpin bin"/>
    <property type="match status" value="1"/>
</dbReference>
<dbReference type="SUPFAM" id="SSF75708">
    <property type="entry name" value="Chemotaxis phosphatase CheZ"/>
    <property type="match status" value="1"/>
</dbReference>
<dbReference type="Proteomes" id="UP000264313">
    <property type="component" value="Unassembled WGS sequence"/>
</dbReference>
<organism evidence="1 2">
    <name type="scientific">Methylotenera mobilis</name>
    <dbReference type="NCBI Taxonomy" id="359408"/>
    <lineage>
        <taxon>Bacteria</taxon>
        <taxon>Pseudomonadati</taxon>
        <taxon>Pseudomonadota</taxon>
        <taxon>Betaproteobacteria</taxon>
        <taxon>Nitrosomonadales</taxon>
        <taxon>Methylophilaceae</taxon>
        <taxon>Methylotenera</taxon>
    </lineage>
</organism>
<proteinExistence type="predicted"/>
<sequence length="182" mass="20241">MEIKTLPIAELRKLLAAVSDHGKQHLIEVEADLLQTTYLLSEAIEKLSTSFTAVHEAVCEQQQVLDALVAKYAIEKPVLEKLETFKSKIGEEVNVAVTSLQFQDLTSQLIARTIKRVNGLKDLLHEVESHSNEMDPSHEHEEIVKFLEEISNSLQVGSHALSGGLRRSVGQKDMATGEIDLF</sequence>
<gene>
    <name evidence="1" type="ORF">DCW48_10180</name>
</gene>
<accession>A0A351RCT4</accession>
<comment type="caution">
    <text evidence="1">The sequence shown here is derived from an EMBL/GenBank/DDBJ whole genome shotgun (WGS) entry which is preliminary data.</text>
</comment>
<name>A0A351RCT4_9PROT</name>